<feature type="transmembrane region" description="Helical" evidence="6">
    <location>
        <begin position="292"/>
        <end position="312"/>
    </location>
</feature>
<evidence type="ECO:0000259" key="7">
    <source>
        <dbReference type="PROSITE" id="PS50280"/>
    </source>
</evidence>
<comment type="subcellular location">
    <subcellularLocation>
        <location evidence="1">Membrane</location>
        <topology evidence="1">Multi-pass membrane protein</topology>
    </subcellularLocation>
</comment>
<organism evidence="9 10">
    <name type="scientific">Durusdinium trenchii</name>
    <dbReference type="NCBI Taxonomy" id="1381693"/>
    <lineage>
        <taxon>Eukaryota</taxon>
        <taxon>Sar</taxon>
        <taxon>Alveolata</taxon>
        <taxon>Dinophyceae</taxon>
        <taxon>Suessiales</taxon>
        <taxon>Symbiodiniaceae</taxon>
        <taxon>Durusdinium</taxon>
    </lineage>
</organism>
<dbReference type="SUPFAM" id="SSF52091">
    <property type="entry name" value="SpoIIaa-like"/>
    <property type="match status" value="1"/>
</dbReference>
<feature type="transmembrane region" description="Helical" evidence="6">
    <location>
        <begin position="167"/>
        <end position="187"/>
    </location>
</feature>
<dbReference type="Pfam" id="PF01740">
    <property type="entry name" value="STAS"/>
    <property type="match status" value="1"/>
</dbReference>
<dbReference type="CDD" id="cd07042">
    <property type="entry name" value="STAS_SulP_like_sulfate_transporter"/>
    <property type="match status" value="1"/>
</dbReference>
<feature type="domain" description="STAS" evidence="8">
    <location>
        <begin position="529"/>
        <end position="649"/>
    </location>
</feature>
<evidence type="ECO:0000259" key="8">
    <source>
        <dbReference type="PROSITE" id="PS50801"/>
    </source>
</evidence>
<sequence length="1581" mass="174129">MAEVERKAEVEIDPEAAMESPRAEGEETPVPPAWKEVYGGSRFEFKSLFPPFTWLPAYIRFAKGNATTGDTDRMGELPYSIKGDLIAGLTVGLMLVPQCLAFALLAGLPIRAGLYSSFAPLVIYALLGTLRQLQVGPTALISLLTGQALDAVNLLGENERLTGASTLALLVGLVSLLLGILRFGFVVDFMSHSVMSSFCTASGVIIATSQLKHVLGINIKRHKYWWETAYDLCSKLPEADAATAVLGFTLLAMLTFFKKWKQAGNQAKRSKSLIWRFFPKNKDSCAFKSMKICADLSSVLCVILGWVWGFIYREAGINSVRLINDSESDGFVFLLPSFDDKTPDLIVPAVMIAVVGFLETVAVGGKMANEKRYSYDANQELLALGAANVGGAFMGAFPITGGFSRTAVNAMFGASSPLAGALTSIIVVIAVYSLMPVVEMLPLAALAPLIIHGAIGVTDFKAFIPTFKGNKLDFLIMVFTFLVSLGLTVKEGLITGVSLSILKLTYEVAMPNLAVCVQVKDGTFRDVRYYPEGRMFPKCVVVRMDAGLSFANTRRLQEFCMRAMTAASKSDSSVSHLILDCKSVNGTDMTGCEAIESLAISLEKRKKSLVLANLKAPLTQAMFAAGVDQHIEAHGGHLCWNIAQAITLVNGGDPAAAKASVTDLHSRVQSNAVDTARELLPSHERGFRAPKYLGPAEGPLSLGAMLTAKLLLVVLVRAELPEDTTGIAMPPACLQQAKVKEAFGDHHRAVVLFSRGECLAGHDSTKRKCARGFRRALQHLEEQLSGKYHWEELYKADPLALVGSPKPLAKLCITAYSEPVVPIQSKVHGRGLAARRDTAIGELLFVDKAWLLGTNDQLLNSAFATLDDCDELQKHRFLSLFDGQHAAPVVDELLPGRVARSVPEVTGQEADHERVTRILRLNRLSRWSLHQGEPSDASDASAEGSNAEGSGVAGVWILGAMVNHSCRPNVSFTFLGDVLTCRATRALKAGDELLCSYCRIDRPWTMRQKELSENYDFTCHCDRCVLEEAFLPDVPKILKDLHALTKVPQKRMSLRWVERWSSLYRQIEYDISLSIKQHGKRLDEDPSLASSADSLFEVCWTAEHEQQREERLQHQEELRANIAKLQGLPRPANFQRPGREEVYSVQLQRLLCGSFLSVAATSARLWEELGSHANSARDCHWLCQQLEEVAPASVQHAHWASQWAFASWQHFQRQERQRIPQKLPPSPLPSELLRAAAYARHSFGQCYGEHLWLCQAQQLEWPTTLLAASLRVPQELRPPKAPRRKKSRPAPPRMKSYKTAFASWQQVRQMYQQQAETESRASLAIRQSALVQQEAMSDFTAALAFTPRPEHRGTAMTPVHGKTWLEWTLLGRWEFEVSRDGGQSEKSEPCAEAAVASGRQEHGGAGYEGPSRVHNTTAALEVNQSYESKHSLPSRFAAQPVPMLTTGCERIWGLSKLAWVLICDMLALAMLMLCIPFLLQMSRRRPYGAPLLDFSIEKQKDLRAEGGGSPQADFLCCVDAEPERPGSDPQAVLEFTPTPELGDSWGCRMTGLRAAWYIIVSLTNWDPTEKDNELQGLASLA</sequence>
<proteinExistence type="predicted"/>
<dbReference type="EMBL" id="CAXAMN010021295">
    <property type="protein sequence ID" value="CAK9057656.1"/>
    <property type="molecule type" value="Genomic_DNA"/>
</dbReference>
<dbReference type="InterPro" id="IPR002645">
    <property type="entry name" value="STAS_dom"/>
</dbReference>
<dbReference type="Pfam" id="PF00856">
    <property type="entry name" value="SET"/>
    <property type="match status" value="1"/>
</dbReference>
<evidence type="ECO:0000313" key="10">
    <source>
        <dbReference type="Proteomes" id="UP001642484"/>
    </source>
</evidence>
<evidence type="ECO:0000256" key="3">
    <source>
        <dbReference type="ARBA" id="ARBA00022989"/>
    </source>
</evidence>
<keyword evidence="4 6" id="KW-0472">Membrane</keyword>
<evidence type="ECO:0008006" key="11">
    <source>
        <dbReference type="Google" id="ProtNLM"/>
    </source>
</evidence>
<feature type="compositionally biased region" description="Basic and acidic residues" evidence="5">
    <location>
        <begin position="1380"/>
        <end position="1389"/>
    </location>
</feature>
<accession>A0ABP0N1Y7</accession>
<feature type="region of interest" description="Disordered" evidence="5">
    <location>
        <begin position="1380"/>
        <end position="1410"/>
    </location>
</feature>
<reference evidence="9 10" key="1">
    <citation type="submission" date="2024-02" db="EMBL/GenBank/DDBJ databases">
        <authorList>
            <person name="Chen Y."/>
            <person name="Shah S."/>
            <person name="Dougan E. K."/>
            <person name="Thang M."/>
            <person name="Chan C."/>
        </authorList>
    </citation>
    <scope>NUCLEOTIDE SEQUENCE [LARGE SCALE GENOMIC DNA]</scope>
</reference>
<evidence type="ECO:0000256" key="2">
    <source>
        <dbReference type="ARBA" id="ARBA00022692"/>
    </source>
</evidence>
<feature type="region of interest" description="Disordered" evidence="5">
    <location>
        <begin position="1272"/>
        <end position="1295"/>
    </location>
</feature>
<gene>
    <name evidence="9" type="ORF">CCMP2556_LOCUS28438</name>
</gene>
<dbReference type="InterPro" id="IPR011547">
    <property type="entry name" value="SLC26A/SulP_dom"/>
</dbReference>
<keyword evidence="3 6" id="KW-1133">Transmembrane helix</keyword>
<dbReference type="Proteomes" id="UP001642484">
    <property type="component" value="Unassembled WGS sequence"/>
</dbReference>
<dbReference type="Gene3D" id="3.30.750.24">
    <property type="entry name" value="STAS domain"/>
    <property type="match status" value="1"/>
</dbReference>
<dbReference type="SUPFAM" id="SSF82199">
    <property type="entry name" value="SET domain"/>
    <property type="match status" value="1"/>
</dbReference>
<dbReference type="Gene3D" id="2.170.270.10">
    <property type="entry name" value="SET domain"/>
    <property type="match status" value="1"/>
</dbReference>
<dbReference type="PROSITE" id="PS50801">
    <property type="entry name" value="STAS"/>
    <property type="match status" value="1"/>
</dbReference>
<evidence type="ECO:0000313" key="9">
    <source>
        <dbReference type="EMBL" id="CAK9057656.1"/>
    </source>
</evidence>
<protein>
    <recommendedName>
        <fullName evidence="11">Sulfate transporter</fullName>
    </recommendedName>
</protein>
<dbReference type="InterPro" id="IPR046341">
    <property type="entry name" value="SET_dom_sf"/>
</dbReference>
<keyword evidence="10" id="KW-1185">Reference proteome</keyword>
<dbReference type="InterPro" id="IPR001214">
    <property type="entry name" value="SET_dom"/>
</dbReference>
<evidence type="ECO:0000256" key="1">
    <source>
        <dbReference type="ARBA" id="ARBA00004141"/>
    </source>
</evidence>
<feature type="domain" description="SET" evidence="7">
    <location>
        <begin position="818"/>
        <end position="998"/>
    </location>
</feature>
<dbReference type="InterPro" id="IPR036513">
    <property type="entry name" value="STAS_dom_sf"/>
</dbReference>
<feature type="transmembrane region" description="Helical" evidence="6">
    <location>
        <begin position="85"/>
        <end position="105"/>
    </location>
</feature>
<feature type="transmembrane region" description="Helical" evidence="6">
    <location>
        <begin position="1457"/>
        <end position="1479"/>
    </location>
</feature>
<name>A0ABP0N1Y7_9DINO</name>
<comment type="caution">
    <text evidence="9">The sequence shown here is derived from an EMBL/GenBank/DDBJ whole genome shotgun (WGS) entry which is preliminary data.</text>
</comment>
<feature type="transmembrane region" description="Helical" evidence="6">
    <location>
        <begin position="472"/>
        <end position="489"/>
    </location>
</feature>
<feature type="transmembrane region" description="Helical" evidence="6">
    <location>
        <begin position="241"/>
        <end position="260"/>
    </location>
</feature>
<dbReference type="InterPro" id="IPR001902">
    <property type="entry name" value="SLC26A/SulP_fam"/>
</dbReference>
<feature type="transmembrane region" description="Helical" evidence="6">
    <location>
        <begin position="345"/>
        <end position="365"/>
    </location>
</feature>
<dbReference type="PROSITE" id="PS50280">
    <property type="entry name" value="SET"/>
    <property type="match status" value="1"/>
</dbReference>
<dbReference type="CDD" id="cd20071">
    <property type="entry name" value="SET_SMYD"/>
    <property type="match status" value="1"/>
</dbReference>
<feature type="region of interest" description="Disordered" evidence="5">
    <location>
        <begin position="1"/>
        <end position="31"/>
    </location>
</feature>
<feature type="compositionally biased region" description="Basic and acidic residues" evidence="5">
    <location>
        <begin position="1"/>
        <end position="10"/>
    </location>
</feature>
<evidence type="ECO:0000256" key="4">
    <source>
        <dbReference type="ARBA" id="ARBA00023136"/>
    </source>
</evidence>
<evidence type="ECO:0000256" key="5">
    <source>
        <dbReference type="SAM" id="MobiDB-lite"/>
    </source>
</evidence>
<dbReference type="Pfam" id="PF00916">
    <property type="entry name" value="Sulfate_transp"/>
    <property type="match status" value="1"/>
</dbReference>
<feature type="transmembrane region" description="Helical" evidence="6">
    <location>
        <begin position="440"/>
        <end position="460"/>
    </location>
</feature>
<dbReference type="PANTHER" id="PTHR11814">
    <property type="entry name" value="SULFATE TRANSPORTER"/>
    <property type="match status" value="1"/>
</dbReference>
<evidence type="ECO:0000256" key="6">
    <source>
        <dbReference type="SAM" id="Phobius"/>
    </source>
</evidence>
<keyword evidence="2 6" id="KW-0812">Transmembrane</keyword>